<dbReference type="InterPro" id="IPR015655">
    <property type="entry name" value="PP2C"/>
</dbReference>
<dbReference type="InterPro" id="IPR036457">
    <property type="entry name" value="PPM-type-like_dom_sf"/>
</dbReference>
<dbReference type="PROSITE" id="PS51746">
    <property type="entry name" value="PPM_2"/>
    <property type="match status" value="1"/>
</dbReference>
<reference evidence="3" key="1">
    <citation type="submission" date="2016-10" db="EMBL/GenBank/DDBJ databases">
        <authorList>
            <person name="Varghese N."/>
            <person name="Submissions S."/>
        </authorList>
    </citation>
    <scope>NUCLEOTIDE SEQUENCE [LARGE SCALE GENOMIC DNA]</scope>
    <source>
        <strain evidence="3">DSM 22329</strain>
    </source>
</reference>
<dbReference type="CDD" id="cd00143">
    <property type="entry name" value="PP2Cc"/>
    <property type="match status" value="1"/>
</dbReference>
<dbReference type="PANTHER" id="PTHR47992">
    <property type="entry name" value="PROTEIN PHOSPHATASE"/>
    <property type="match status" value="1"/>
</dbReference>
<evidence type="ECO:0000313" key="2">
    <source>
        <dbReference type="EMBL" id="SDP53299.1"/>
    </source>
</evidence>
<dbReference type="RefSeq" id="WP_231961179.1">
    <property type="nucleotide sequence ID" value="NZ_LT629711.1"/>
</dbReference>
<dbReference type="STRING" id="443156.SAMN04489867_2812"/>
<gene>
    <name evidence="2" type="ORF">SAMN04489867_2812</name>
</gene>
<dbReference type="SUPFAM" id="SSF81606">
    <property type="entry name" value="PP2C-like"/>
    <property type="match status" value="1"/>
</dbReference>
<sequence>MTTPDAPHGAGLTVRAGAATDVGRVRQHNEDSVLADRTVFVVADGMGGHAAGEVASRIVTATLGELADAPVRRREDLVAALALANRRILESVAQHPEQTGMGTTAAGLAVVRAGGSDHWAVFNVGDSRVYRFVDGQLRLVTVDHSEVRELIDAGLITEEESARHPLRNVVTRSMGSESLPTPDIWVFPPHAGERFVICSDGLSNELSSDRIRQIVAEHDDPQDCAEALVSAGVAAGGRDNVSVVVVALDSDDADLDDIDTAPRASAGAAGGEG</sequence>
<dbReference type="Pfam" id="PF13672">
    <property type="entry name" value="PP2C_2"/>
    <property type="match status" value="1"/>
</dbReference>
<evidence type="ECO:0000259" key="1">
    <source>
        <dbReference type="PROSITE" id="PS51746"/>
    </source>
</evidence>
<dbReference type="EMBL" id="LT629711">
    <property type="protein sequence ID" value="SDP53299.1"/>
    <property type="molecule type" value="Genomic_DNA"/>
</dbReference>
<name>A0A1H0TH28_9MICO</name>
<dbReference type="InterPro" id="IPR001932">
    <property type="entry name" value="PPM-type_phosphatase-like_dom"/>
</dbReference>
<proteinExistence type="predicted"/>
<evidence type="ECO:0000313" key="3">
    <source>
        <dbReference type="Proteomes" id="UP000199077"/>
    </source>
</evidence>
<accession>A0A1H0TH28</accession>
<dbReference type="SMART" id="SM00331">
    <property type="entry name" value="PP2C_SIG"/>
    <property type="match status" value="1"/>
</dbReference>
<feature type="domain" description="PPM-type phosphatase" evidence="1">
    <location>
        <begin position="15"/>
        <end position="248"/>
    </location>
</feature>
<dbReference type="GO" id="GO:0004722">
    <property type="term" value="F:protein serine/threonine phosphatase activity"/>
    <property type="evidence" value="ECO:0007669"/>
    <property type="project" value="InterPro"/>
</dbReference>
<dbReference type="Gene3D" id="3.60.40.10">
    <property type="entry name" value="PPM-type phosphatase domain"/>
    <property type="match status" value="1"/>
</dbReference>
<dbReference type="SMART" id="SM00332">
    <property type="entry name" value="PP2Cc"/>
    <property type="match status" value="1"/>
</dbReference>
<protein>
    <submittedName>
        <fullName evidence="2">Protein phosphatase</fullName>
    </submittedName>
</protein>
<dbReference type="Proteomes" id="UP000199077">
    <property type="component" value="Chromosome I"/>
</dbReference>
<organism evidence="2 3">
    <name type="scientific">Pedococcus dokdonensis</name>
    <dbReference type="NCBI Taxonomy" id="443156"/>
    <lineage>
        <taxon>Bacteria</taxon>
        <taxon>Bacillati</taxon>
        <taxon>Actinomycetota</taxon>
        <taxon>Actinomycetes</taxon>
        <taxon>Micrococcales</taxon>
        <taxon>Intrasporangiaceae</taxon>
        <taxon>Pedococcus</taxon>
    </lineage>
</organism>
<keyword evidence="3" id="KW-1185">Reference proteome</keyword>
<dbReference type="AlphaFoldDB" id="A0A1H0TH28"/>